<dbReference type="AlphaFoldDB" id="A0A8G2FI92"/>
<organism evidence="2 3">
    <name type="scientific">Acidiphilium rubrum</name>
    <dbReference type="NCBI Taxonomy" id="526"/>
    <lineage>
        <taxon>Bacteria</taxon>
        <taxon>Pseudomonadati</taxon>
        <taxon>Pseudomonadota</taxon>
        <taxon>Alphaproteobacteria</taxon>
        <taxon>Acetobacterales</taxon>
        <taxon>Acidocellaceae</taxon>
        <taxon>Acidiphilium</taxon>
    </lineage>
</organism>
<accession>A0A8G2FI92</accession>
<gene>
    <name evidence="2" type="ORF">SAMN05421828_14814</name>
</gene>
<dbReference type="InterPro" id="IPR002586">
    <property type="entry name" value="CobQ/CobB/MinD/ParA_Nub-bd_dom"/>
</dbReference>
<evidence type="ECO:0000313" key="2">
    <source>
        <dbReference type="EMBL" id="SIR53439.1"/>
    </source>
</evidence>
<evidence type="ECO:0000259" key="1">
    <source>
        <dbReference type="Pfam" id="PF01656"/>
    </source>
</evidence>
<feature type="domain" description="CobQ/CobB/MinD/ParA nucleotide binding" evidence="1">
    <location>
        <begin position="4"/>
        <end position="181"/>
    </location>
</feature>
<keyword evidence="3" id="KW-1185">Reference proteome</keyword>
<evidence type="ECO:0000313" key="3">
    <source>
        <dbReference type="Proteomes" id="UP000186308"/>
    </source>
</evidence>
<proteinExistence type="predicted"/>
<reference evidence="2 3" key="1">
    <citation type="submission" date="2017-01" db="EMBL/GenBank/DDBJ databases">
        <authorList>
            <person name="Varghese N."/>
            <person name="Submissions S."/>
        </authorList>
    </citation>
    <scope>NUCLEOTIDE SEQUENCE [LARGE SCALE GENOMIC DNA]</scope>
    <source>
        <strain evidence="2 3">ATCC 35905</strain>
    </source>
</reference>
<dbReference type="EMBL" id="FTNE01000048">
    <property type="protein sequence ID" value="SIR53439.1"/>
    <property type="molecule type" value="Genomic_DNA"/>
</dbReference>
<dbReference type="SUPFAM" id="SSF52540">
    <property type="entry name" value="P-loop containing nucleoside triphosphate hydrolases"/>
    <property type="match status" value="1"/>
</dbReference>
<sequence length="215" mass="22652">MFTISLVGQKGGTGKTTVAVGLAVAASIAGMVAAVIDVDPQASATNWKDRRAAENPAVVSAQASRLKQTLDAARNGGAEFVVIDTAGRNDDSALNAARLSDLVLIPTRANVVEIETLKAVSDLLRIAGNPKAFVVLNGVHPASTKTADDAREMVRAIFGLECAPVHLCHRQAYAEAPMTGQSPQELDADGKAGVELDRLFRFVIEHVKKGTFEHV</sequence>
<dbReference type="Proteomes" id="UP000186308">
    <property type="component" value="Unassembled WGS sequence"/>
</dbReference>
<name>A0A8G2FI92_ACIRU</name>
<dbReference type="PANTHER" id="PTHR13696">
    <property type="entry name" value="P-LOOP CONTAINING NUCLEOSIDE TRIPHOSPHATE HYDROLASE"/>
    <property type="match status" value="1"/>
</dbReference>
<dbReference type="OrthoDB" id="9804460at2"/>
<dbReference type="InterPro" id="IPR027417">
    <property type="entry name" value="P-loop_NTPase"/>
</dbReference>
<comment type="caution">
    <text evidence="2">The sequence shown here is derived from an EMBL/GenBank/DDBJ whole genome shotgun (WGS) entry which is preliminary data.</text>
</comment>
<dbReference type="RefSeq" id="WP_076454817.1">
    <property type="nucleotide sequence ID" value="NZ_FTNE01000048.1"/>
</dbReference>
<protein>
    <submittedName>
        <fullName evidence="2">Plasmid segregation oscillating ATPase ParF</fullName>
    </submittedName>
</protein>
<dbReference type="PANTHER" id="PTHR13696:SF96">
    <property type="entry name" value="COBQ_COBB_MIND_PARA NUCLEOTIDE BINDING DOMAIN-CONTAINING PROTEIN"/>
    <property type="match status" value="1"/>
</dbReference>
<dbReference type="InterPro" id="IPR050678">
    <property type="entry name" value="DNA_Partitioning_ATPase"/>
</dbReference>
<dbReference type="CDD" id="cd02042">
    <property type="entry name" value="ParAB_family"/>
    <property type="match status" value="1"/>
</dbReference>
<dbReference type="Pfam" id="PF01656">
    <property type="entry name" value="CbiA"/>
    <property type="match status" value="1"/>
</dbReference>
<dbReference type="PIRSF" id="PIRSF009320">
    <property type="entry name" value="Nuc_binding_HP_1000"/>
    <property type="match status" value="1"/>
</dbReference>
<dbReference type="Gene3D" id="3.40.50.300">
    <property type="entry name" value="P-loop containing nucleotide triphosphate hydrolases"/>
    <property type="match status" value="1"/>
</dbReference>